<dbReference type="KEGG" id="erw:ERWE_CDS_03820"/>
<dbReference type="EMBL" id="CR925678">
    <property type="protein sequence ID" value="CAI26876.1"/>
    <property type="molecule type" value="Genomic_DNA"/>
</dbReference>
<reference evidence="1 2" key="1">
    <citation type="journal article" date="2006" name="J. Bacteriol.">
        <title>Comparative genomic analysis of three strains of Ehrlichia ruminantium reveals an active process of genome size plasticity.</title>
        <authorList>
            <person name="Frutos R."/>
            <person name="Viari A."/>
            <person name="Ferraz C."/>
            <person name="Morgat A."/>
            <person name="Eychenie S."/>
            <person name="Kandassami Y."/>
            <person name="Chantal I."/>
            <person name="Bensaid A."/>
            <person name="Coissac E."/>
            <person name="Vachiery N."/>
            <person name="Demaille J."/>
            <person name="Martinez D."/>
        </authorList>
    </citation>
    <scope>NUCLEOTIDE SEQUENCE [LARGE SCALE GENOMIC DNA]</scope>
    <source>
        <strain evidence="1 2">Welgevonden</strain>
    </source>
</reference>
<protein>
    <submittedName>
        <fullName evidence="1">Uncharacterized protein</fullName>
    </submittedName>
</protein>
<keyword evidence="2" id="KW-1185">Reference proteome</keyword>
<dbReference type="Proteomes" id="UP000001021">
    <property type="component" value="Chromosome"/>
</dbReference>
<evidence type="ECO:0000313" key="2">
    <source>
        <dbReference type="Proteomes" id="UP000001021"/>
    </source>
</evidence>
<organism evidence="1 2">
    <name type="scientific">Ehrlichia ruminantium (strain Welgevonden)</name>
    <dbReference type="NCBI Taxonomy" id="254945"/>
    <lineage>
        <taxon>Bacteria</taxon>
        <taxon>Pseudomonadati</taxon>
        <taxon>Pseudomonadota</taxon>
        <taxon>Alphaproteobacteria</taxon>
        <taxon>Rickettsiales</taxon>
        <taxon>Anaplasmataceae</taxon>
        <taxon>Ehrlichia</taxon>
    </lineage>
</organism>
<evidence type="ECO:0000313" key="1">
    <source>
        <dbReference type="EMBL" id="CAI26876.1"/>
    </source>
</evidence>
<accession>A0A0H3M128</accession>
<dbReference type="HOGENOM" id="CLU_168862_0_0_5"/>
<sequence>MLILNEIIEIKLQMINIFNIQIKYLQKLDFITVRDLQYIEKELAIVLDYRCKQIQCDITIISCCNNQDIVELLKSVCLKYEKALKMRNKLFIIYNFNNKKQKFNII</sequence>
<name>A0A0H3M128_EHRRW</name>
<gene>
    <name evidence="1" type="ordered locus">ERWE_CDS_03820</name>
</gene>
<proteinExistence type="predicted"/>
<dbReference type="KEGG" id="eru:Erum3701"/>
<dbReference type="AlphaFoldDB" id="A0A0H3M128"/>